<keyword evidence="2" id="KW-0479">Metal-binding</keyword>
<sequence>MLTISHPTSLAEPTLKETLTSGVQGFVCTRDSETTNVPNESMSGHPGAAIQQSTPITTTNPRLVHQLLSKYIKLVERSAGCFICSACTDRNSALQRTTSFSDVSDFQAHISDQHAQLTQLSCVYCGWQVYSDRFVTHLVQHFLPRQGTGGIYACPVEPECSSRFCTNQFTLLEAHWLAQHPTEAQHQSTFKCPHCLRSFPTLSLWSSHLRRSVRSLVHCSAPGCFVKSPSRILLLDHVNRMHTNNRSASVLLNETIEVVCNKQEVTPTKLDSSDTESVDEHINLAFLSKCPSSAKHELEPTFVFLLRCPYCNMSTVRWNYFQMHASTCPTALRSVKASKHQTSSTAYRCRVYWCSECQAVSTEKHLVTEHATFSHEGKAVVVHEKLHIRLLDSNLLSVLPDPSLSQSTINSSAMPGALGTNNLGSNATMFGSLYGNPVRPSSPEDEDESESPMNLAALARPSASKFGYAGRNQQCVSSISARPSLQANTSCQASSTSVSWNPAGGCNTRDPSLSLLQSAAALKKLQEITATGCPDGTNMSASDAASAVAAMAAAALTGLTGFDVTNPLSSAQALPNRAPPSSIPGLTNVTSKSPGITSVELGTHPLAMAQKDKPLELLENSGLEAHRQCMDSTAEGVIDSLGCGVKSSDGARAADDLVSFPFDETKFRKELTGRIRPNILDSLVAKMHQFASYFVRILGKENHRRIPVCPECEKVFPYGLGDFKRHLLTVHLEVPREYLKDCLRFTYLPKSEEKFQEMQEQLAMRLMKPRLLEAGRRRVPLPYSIVILRRLTRHLPIATREFLEQKMQVYSRLSVIVDTRGGFRRYRCNHCSYSSPHALADVRKHILGSHCGISTKHFRHCLQASRLDPVEYTLFSDDKLARLARDFMHRRHGSEAFQSVGDRSPSPNDSASQNGITECDSLDSSPSRANSDSKSQDAYVSHFTAVVPGSKNRVTVRIRPPIPPDDLTFSVPSSVASPANGDMYSHSSPPHSPESPESFSEFHSSTATVDNLDLNALSSIPGLEGADSIVDLSLPFSEPVLRQLMDAAGATKAHLDDMLAKMHIYSTYQMTRICKGDRTLAFRCPCGRLFITTRAPDLKIRAATLADSRRHVMGVHARIPHEFITICCQASRIAREYDFQIYPDDMLLRLAMDRPIKLTKLPPVGAPPSGRTSSSLSLPSAKPLAVNSPLGQSRTNDSSDHLDVNSEGLDQSINMDSLELQSNCSADGLHGLRDPNEDELASLADDKKNPKPPEDPICQLTLAQSSGTEEVERVINLPYSSDALHSLVEGYCPPSYFPVLELVHPNRPLSCTAMGLVRPSGGQFASQVYQPSIQHRDSEKLTALSTTASSAKANNVERGSSASPSKSPDYPATYDSNVPPIDVEFNHSGSEDKLDSGQFYIVRMNVDKDQSIAGHGSLVYACSVCLFFSTYVGAARAHVVRRHMRLPAHTCVYCHQAFKTGKEALKHHELTHAELDYVTGEQLRTYSRAVLEVPIKDITSEPTERVAELQQGLRTQGLNRLTDEDAEDATLFENEMDEDGLSMPTDVADKNASEDYLQSVFPSPAGFVGEKPAKVPRLEGEMQRFSNGAALSSCDRTDVTVTLNGTSVKFSTPNNLPRVGLSGSSRRKPSKLQLVQLKPSTELDGTASVCRNDIDQSNQCENQNWDCSSPPELPGKLILDVGEV</sequence>
<dbReference type="InterPro" id="IPR050888">
    <property type="entry name" value="ZnF_C2H2-type_TF"/>
</dbReference>
<dbReference type="PANTHER" id="PTHR24406">
    <property type="entry name" value="TRANSCRIPTIONAL REPRESSOR CTCFL-RELATED"/>
    <property type="match status" value="1"/>
</dbReference>
<dbReference type="GO" id="GO:0005634">
    <property type="term" value="C:nucleus"/>
    <property type="evidence" value="ECO:0007669"/>
    <property type="project" value="UniProtKB-SubCell"/>
</dbReference>
<accession>A0A074ZLJ8</accession>
<reference evidence="9 10" key="1">
    <citation type="submission" date="2013-11" db="EMBL/GenBank/DDBJ databases">
        <title>Opisthorchis viverrini - life in the bile duct.</title>
        <authorList>
            <person name="Young N.D."/>
            <person name="Nagarajan N."/>
            <person name="Lin S.J."/>
            <person name="Korhonen P.K."/>
            <person name="Jex A.R."/>
            <person name="Hall R.S."/>
            <person name="Safavi-Hemami H."/>
            <person name="Kaewkong W."/>
            <person name="Bertrand D."/>
            <person name="Gao S."/>
            <person name="Seet Q."/>
            <person name="Wongkham S."/>
            <person name="Teh B.T."/>
            <person name="Wongkham C."/>
            <person name="Intapan P.M."/>
            <person name="Maleewong W."/>
            <person name="Yang X."/>
            <person name="Hu M."/>
            <person name="Wang Z."/>
            <person name="Hofmann A."/>
            <person name="Sternberg P.W."/>
            <person name="Tan P."/>
            <person name="Wang J."/>
            <person name="Gasser R.B."/>
        </authorList>
    </citation>
    <scope>NUCLEOTIDE SEQUENCE [LARGE SCALE GENOMIC DNA]</scope>
</reference>
<feature type="region of interest" description="Disordered" evidence="7">
    <location>
        <begin position="1347"/>
        <end position="1373"/>
    </location>
</feature>
<gene>
    <name evidence="9" type="ORF">T265_05087</name>
</gene>
<dbReference type="Proteomes" id="UP000054324">
    <property type="component" value="Unassembled WGS sequence"/>
</dbReference>
<feature type="compositionally biased region" description="Polar residues" evidence="7">
    <location>
        <begin position="1357"/>
        <end position="1366"/>
    </location>
</feature>
<organism evidence="9 10">
    <name type="scientific">Opisthorchis viverrini</name>
    <name type="common">Southeast Asian liver fluke</name>
    <dbReference type="NCBI Taxonomy" id="6198"/>
    <lineage>
        <taxon>Eukaryota</taxon>
        <taxon>Metazoa</taxon>
        <taxon>Spiralia</taxon>
        <taxon>Lophotrochozoa</taxon>
        <taxon>Platyhelminthes</taxon>
        <taxon>Trematoda</taxon>
        <taxon>Digenea</taxon>
        <taxon>Opisthorchiida</taxon>
        <taxon>Opisthorchiata</taxon>
        <taxon>Opisthorchiidae</taxon>
        <taxon>Opisthorchis</taxon>
    </lineage>
</organism>
<evidence type="ECO:0000256" key="3">
    <source>
        <dbReference type="ARBA" id="ARBA00022737"/>
    </source>
</evidence>
<feature type="region of interest" description="Disordered" evidence="7">
    <location>
        <begin position="955"/>
        <end position="1004"/>
    </location>
</feature>
<feature type="domain" description="C2H2-type" evidence="8">
    <location>
        <begin position="1451"/>
        <end position="1472"/>
    </location>
</feature>
<protein>
    <recommendedName>
        <fullName evidence="8">C2H2-type domain-containing protein</fullName>
    </recommendedName>
</protein>
<dbReference type="InterPro" id="IPR013087">
    <property type="entry name" value="Znf_C2H2_type"/>
</dbReference>
<keyword evidence="6" id="KW-0539">Nucleus</keyword>
<feature type="region of interest" description="Disordered" evidence="7">
    <location>
        <begin position="573"/>
        <end position="597"/>
    </location>
</feature>
<feature type="region of interest" description="Disordered" evidence="7">
    <location>
        <begin position="1159"/>
        <end position="1207"/>
    </location>
</feature>
<comment type="subcellular location">
    <subcellularLocation>
        <location evidence="1">Nucleus</location>
    </subcellularLocation>
</comment>
<evidence type="ECO:0000313" key="10">
    <source>
        <dbReference type="Proteomes" id="UP000054324"/>
    </source>
</evidence>
<evidence type="ECO:0000256" key="2">
    <source>
        <dbReference type="ARBA" id="ARBA00022723"/>
    </source>
</evidence>
<dbReference type="PROSITE" id="PS00028">
    <property type="entry name" value="ZINC_FINGER_C2H2_1"/>
    <property type="match status" value="1"/>
</dbReference>
<keyword evidence="10" id="KW-1185">Reference proteome</keyword>
<dbReference type="OrthoDB" id="125347at2759"/>
<evidence type="ECO:0000256" key="7">
    <source>
        <dbReference type="SAM" id="MobiDB-lite"/>
    </source>
</evidence>
<name>A0A074ZLJ8_OPIVI</name>
<feature type="compositionally biased region" description="Low complexity" evidence="7">
    <location>
        <begin position="1167"/>
        <end position="1185"/>
    </location>
</feature>
<dbReference type="EMBL" id="KL596710">
    <property type="protein sequence ID" value="KER27961.1"/>
    <property type="molecule type" value="Genomic_DNA"/>
</dbReference>
<proteinExistence type="predicted"/>
<keyword evidence="5" id="KW-0862">Zinc</keyword>
<evidence type="ECO:0000256" key="4">
    <source>
        <dbReference type="ARBA" id="ARBA00022771"/>
    </source>
</evidence>
<evidence type="ECO:0000313" key="9">
    <source>
        <dbReference type="EMBL" id="KER27961.1"/>
    </source>
</evidence>
<dbReference type="RefSeq" id="XP_009168268.1">
    <property type="nucleotide sequence ID" value="XM_009170004.1"/>
</dbReference>
<dbReference type="SMART" id="SM00355">
    <property type="entry name" value="ZnF_C2H2"/>
    <property type="match status" value="11"/>
</dbReference>
<feature type="compositionally biased region" description="Low complexity" evidence="7">
    <location>
        <begin position="985"/>
        <end position="1004"/>
    </location>
</feature>
<feature type="region of interest" description="Disordered" evidence="7">
    <location>
        <begin position="895"/>
        <end position="936"/>
    </location>
</feature>
<feature type="compositionally biased region" description="Polar residues" evidence="7">
    <location>
        <begin position="905"/>
        <end position="936"/>
    </location>
</feature>
<evidence type="ECO:0000256" key="1">
    <source>
        <dbReference type="ARBA" id="ARBA00004123"/>
    </source>
</evidence>
<keyword evidence="3" id="KW-0677">Repeat</keyword>
<keyword evidence="4" id="KW-0863">Zinc-finger</keyword>
<evidence type="ECO:0000256" key="5">
    <source>
        <dbReference type="ARBA" id="ARBA00022833"/>
    </source>
</evidence>
<dbReference type="CTD" id="20319269"/>
<dbReference type="GO" id="GO:0008270">
    <property type="term" value="F:zinc ion binding"/>
    <property type="evidence" value="ECO:0007669"/>
    <property type="project" value="UniProtKB-KW"/>
</dbReference>
<evidence type="ECO:0000256" key="6">
    <source>
        <dbReference type="ARBA" id="ARBA00023242"/>
    </source>
</evidence>
<dbReference type="KEGG" id="ovi:T265_05087"/>
<evidence type="ECO:0000259" key="8">
    <source>
        <dbReference type="PROSITE" id="PS00028"/>
    </source>
</evidence>
<dbReference type="GeneID" id="20319269"/>
<feature type="compositionally biased region" description="Polar residues" evidence="7">
    <location>
        <begin position="584"/>
        <end position="596"/>
    </location>
</feature>
<dbReference type="STRING" id="6198.A0A074ZLJ8"/>